<comment type="caution">
    <text evidence="3">The sequence shown here is derived from an EMBL/GenBank/DDBJ whole genome shotgun (WGS) entry which is preliminary data.</text>
</comment>
<evidence type="ECO:0000313" key="4">
    <source>
        <dbReference type="Proteomes" id="UP000528460"/>
    </source>
</evidence>
<feature type="region of interest" description="Disordered" evidence="1">
    <location>
        <begin position="38"/>
        <end position="87"/>
    </location>
</feature>
<sequence length="145" mass="15284">MTSGRHRPSRYLLIAAGLAALAGGFALGACSAWAGPPPGPAAGPWERRASPVPPPLGTMAAGAGPHTFAGVNTETQDEELDDPRLQRDGFDAARFRRLLARYQRGELTASRPLEGGVRPLRAGDLRPLPAEGTPEHDACRARGEE</sequence>
<name>A0A7Y4NJ63_9BACT</name>
<evidence type="ECO:0000256" key="1">
    <source>
        <dbReference type="SAM" id="MobiDB-lite"/>
    </source>
</evidence>
<evidence type="ECO:0000256" key="2">
    <source>
        <dbReference type="SAM" id="SignalP"/>
    </source>
</evidence>
<keyword evidence="2" id="KW-0732">Signal</keyword>
<feature type="compositionally biased region" description="Basic and acidic residues" evidence="1">
    <location>
        <begin position="133"/>
        <end position="145"/>
    </location>
</feature>
<feature type="non-terminal residue" evidence="3">
    <location>
        <position position="145"/>
    </location>
</feature>
<protein>
    <submittedName>
        <fullName evidence="3">Uncharacterized protein</fullName>
    </submittedName>
</protein>
<feature type="region of interest" description="Disordered" evidence="1">
    <location>
        <begin position="108"/>
        <end position="145"/>
    </location>
</feature>
<proteinExistence type="predicted"/>
<dbReference type="AlphaFoldDB" id="A0A7Y4NJ63"/>
<evidence type="ECO:0000313" key="3">
    <source>
        <dbReference type="EMBL" id="NOK14860.1"/>
    </source>
</evidence>
<accession>A0A7Y4NJ63</accession>
<dbReference type="EMBL" id="JABFJW010000561">
    <property type="protein sequence ID" value="NOK14860.1"/>
    <property type="molecule type" value="Genomic_DNA"/>
</dbReference>
<dbReference type="Proteomes" id="UP000528460">
    <property type="component" value="Unassembled WGS sequence"/>
</dbReference>
<reference evidence="3 4" key="1">
    <citation type="submission" date="2020-05" db="EMBL/GenBank/DDBJ databases">
        <authorList>
            <person name="Whitworth D."/>
        </authorList>
    </citation>
    <scope>NUCLEOTIDE SEQUENCE [LARGE SCALE GENOMIC DNA]</scope>
    <source>
        <strain evidence="3 4">CA046A</strain>
    </source>
</reference>
<gene>
    <name evidence="3" type="ORF">HNS30_38200</name>
</gene>
<organism evidence="3 4">
    <name type="scientific">Corallococcus exercitus</name>
    <dbReference type="NCBI Taxonomy" id="2316736"/>
    <lineage>
        <taxon>Bacteria</taxon>
        <taxon>Pseudomonadati</taxon>
        <taxon>Myxococcota</taxon>
        <taxon>Myxococcia</taxon>
        <taxon>Myxococcales</taxon>
        <taxon>Cystobacterineae</taxon>
        <taxon>Myxococcaceae</taxon>
        <taxon>Corallococcus</taxon>
    </lineage>
</organism>
<feature type="chain" id="PRO_5031534188" evidence="2">
    <location>
        <begin position="35"/>
        <end position="145"/>
    </location>
</feature>
<dbReference type="PROSITE" id="PS51257">
    <property type="entry name" value="PROKAR_LIPOPROTEIN"/>
    <property type="match status" value="1"/>
</dbReference>
<feature type="signal peptide" evidence="2">
    <location>
        <begin position="1"/>
        <end position="34"/>
    </location>
</feature>